<keyword evidence="2" id="KW-1133">Transmembrane helix</keyword>
<evidence type="ECO:0000256" key="1">
    <source>
        <dbReference type="SAM" id="Coils"/>
    </source>
</evidence>
<dbReference type="EMBL" id="CP060286">
    <property type="protein sequence ID" value="QNK41571.1"/>
    <property type="molecule type" value="Genomic_DNA"/>
</dbReference>
<accession>A0A7G8TD80</accession>
<sequence length="172" mass="19235">MSQNDWSQFIQVILSLLSGGLFGTLIILSIKWINSRKSIKDLDAKIGDPGNVTLVGLLDDKIGTLDHQSLAGLIGKLDHTTLSGQNIRILNEIEICQNKIGKIYENEQVNWEQMSARFNQMEQSVAALVTFAQAMTKLQNSTLLQEEDQLKQESIRLKQQLSALQKRGGNQK</sequence>
<evidence type="ECO:0000313" key="4">
    <source>
        <dbReference type="Proteomes" id="UP000515909"/>
    </source>
</evidence>
<keyword evidence="2" id="KW-0472">Membrane</keyword>
<proteinExistence type="predicted"/>
<reference evidence="3 4" key="1">
    <citation type="submission" date="2020-08" db="EMBL/GenBank/DDBJ databases">
        <title>The isolate Caproiciproducens sp. 7D4C2 produces n-caproate at mildly acidic conditions from hexoses: genome and rBOX comparison with related strains and chain-elongating bacteria.</title>
        <authorList>
            <person name="Esquivel-Elizondo S."/>
            <person name="Bagci C."/>
            <person name="Temovska M."/>
            <person name="Jeon B.S."/>
            <person name="Bessarab I."/>
            <person name="Williams R.B.H."/>
            <person name="Huson D.H."/>
            <person name="Angenent L.T."/>
        </authorList>
    </citation>
    <scope>NUCLEOTIDE SEQUENCE [LARGE SCALE GENOMIC DNA]</scope>
    <source>
        <strain evidence="3 4">7D4C2</strain>
    </source>
</reference>
<dbReference type="Proteomes" id="UP000515909">
    <property type="component" value="Chromosome"/>
</dbReference>
<keyword evidence="2" id="KW-0812">Transmembrane</keyword>
<dbReference type="AlphaFoldDB" id="A0A7G8TD80"/>
<dbReference type="KEGG" id="cfem:HCR03_04720"/>
<feature type="transmembrane region" description="Helical" evidence="2">
    <location>
        <begin position="6"/>
        <end position="30"/>
    </location>
</feature>
<protein>
    <submittedName>
        <fullName evidence="3">Uncharacterized protein</fullName>
    </submittedName>
</protein>
<keyword evidence="1" id="KW-0175">Coiled coil</keyword>
<dbReference type="RefSeq" id="WP_187036903.1">
    <property type="nucleotide sequence ID" value="NZ_CP060286.1"/>
</dbReference>
<evidence type="ECO:0000313" key="3">
    <source>
        <dbReference type="EMBL" id="QNK41571.1"/>
    </source>
</evidence>
<name>A0A7G8TD80_9FIRM</name>
<gene>
    <name evidence="3" type="ORF">HCR03_04720</name>
</gene>
<feature type="coiled-coil region" evidence="1">
    <location>
        <begin position="140"/>
        <end position="167"/>
    </location>
</feature>
<evidence type="ECO:0000256" key="2">
    <source>
        <dbReference type="SAM" id="Phobius"/>
    </source>
</evidence>
<organism evidence="3 4">
    <name type="scientific">Caproicibacter fermentans</name>
    <dbReference type="NCBI Taxonomy" id="2576756"/>
    <lineage>
        <taxon>Bacteria</taxon>
        <taxon>Bacillati</taxon>
        <taxon>Bacillota</taxon>
        <taxon>Clostridia</taxon>
        <taxon>Eubacteriales</taxon>
        <taxon>Acutalibacteraceae</taxon>
        <taxon>Caproicibacter</taxon>
    </lineage>
</organism>